<dbReference type="EMBL" id="BOOW01000057">
    <property type="protein sequence ID" value="GII97262.1"/>
    <property type="molecule type" value="Genomic_DNA"/>
</dbReference>
<accession>A0A919VC59</accession>
<evidence type="ECO:0008006" key="3">
    <source>
        <dbReference type="Google" id="ProtNLM"/>
    </source>
</evidence>
<dbReference type="RefSeq" id="WP_204032841.1">
    <property type="nucleotide sequence ID" value="NZ_BOOW01000057.1"/>
</dbReference>
<evidence type="ECO:0000313" key="2">
    <source>
        <dbReference type="Proteomes" id="UP000606172"/>
    </source>
</evidence>
<gene>
    <name evidence="1" type="ORF">Ssi02_74930</name>
</gene>
<dbReference type="SUPFAM" id="SSF48371">
    <property type="entry name" value="ARM repeat"/>
    <property type="match status" value="1"/>
</dbReference>
<dbReference type="AlphaFoldDB" id="A0A919VC59"/>
<dbReference type="Proteomes" id="UP000606172">
    <property type="component" value="Unassembled WGS sequence"/>
</dbReference>
<proteinExistence type="predicted"/>
<dbReference type="Gene3D" id="1.25.10.10">
    <property type="entry name" value="Leucine-rich Repeat Variant"/>
    <property type="match status" value="3"/>
</dbReference>
<sequence length="654" mass="70899">MLKGLNEIAWESLKHNYGSGADVPTLLRDILDPQRADDAVFKLSNHLHHQGGWICSAAVAALPYLVELACTPAACHRTELVELLGDLARTARRCRKELVADGWGSAWRGTLPALTELLDDPDPGLRRMATYPLSAGQEAGHLLIQCLRDRWGREEDTAVLVSMMVAAKMLAADGTDEDVRLVRDWLAGAEEHPLAEVRLAALVCSPSSLLRDQLDAAVQLLLEEELAGLREAHLWVGPARGSTVRWVYDTLKDDADSQTELCLRLLDAPRADRRVGAANSSARLLMHRRSPQPRLLPALAKRMSDPDIDVRRVAVHLVAVAGNTAHADLLASAATDQTPFSQRLSGTVGDIAVWGLARLGDARCVAPLVEHITHAVTAFGYNSGHYSADFYWVVLPGIHEVLGRVPQYAADLLPAVRTQLRAATLPNERRALCQTITAWGPAASEAVPELIALLHSDTAEWAAEALAAIGSAANAADSRLRQLALDAEVNPRVRRTAAWALWKVCGDPTAALSVLRMDLRTGGLGSAVQRVADLGAEARPLLPQVRELLDSEDAWTQAQAAHAVWAISGEPDKIVPILQRIILPLGEGQMLPVMQAAVHCLGKIGPAAIPVVPLLQQALATDRRLSYGSGWRAIHEDEEFRNEIHDALVRIDAR</sequence>
<protein>
    <recommendedName>
        <fullName evidence="3">HEAT repeat domain-containing protein</fullName>
    </recommendedName>
</protein>
<keyword evidence="2" id="KW-1185">Reference proteome</keyword>
<dbReference type="InterPro" id="IPR016024">
    <property type="entry name" value="ARM-type_fold"/>
</dbReference>
<dbReference type="InterPro" id="IPR011989">
    <property type="entry name" value="ARM-like"/>
</dbReference>
<organism evidence="1 2">
    <name type="scientific">Sinosporangium siamense</name>
    <dbReference type="NCBI Taxonomy" id="1367973"/>
    <lineage>
        <taxon>Bacteria</taxon>
        <taxon>Bacillati</taxon>
        <taxon>Actinomycetota</taxon>
        <taxon>Actinomycetes</taxon>
        <taxon>Streptosporangiales</taxon>
        <taxon>Streptosporangiaceae</taxon>
        <taxon>Sinosporangium</taxon>
    </lineage>
</organism>
<reference evidence="1" key="1">
    <citation type="submission" date="2021-01" db="EMBL/GenBank/DDBJ databases">
        <title>Whole genome shotgun sequence of Sinosporangium siamense NBRC 109515.</title>
        <authorList>
            <person name="Komaki H."/>
            <person name="Tamura T."/>
        </authorList>
    </citation>
    <scope>NUCLEOTIDE SEQUENCE</scope>
    <source>
        <strain evidence="1">NBRC 109515</strain>
    </source>
</reference>
<comment type="caution">
    <text evidence="1">The sequence shown here is derived from an EMBL/GenBank/DDBJ whole genome shotgun (WGS) entry which is preliminary data.</text>
</comment>
<name>A0A919VC59_9ACTN</name>
<evidence type="ECO:0000313" key="1">
    <source>
        <dbReference type="EMBL" id="GII97262.1"/>
    </source>
</evidence>